<reference evidence="2" key="1">
    <citation type="submission" date="2020-08" db="EMBL/GenBank/DDBJ databases">
        <title>Multicomponent nature underlies the extraordinary mechanical properties of spider dragline silk.</title>
        <authorList>
            <person name="Kono N."/>
            <person name="Nakamura H."/>
            <person name="Mori M."/>
            <person name="Yoshida Y."/>
            <person name="Ohtoshi R."/>
            <person name="Malay A.D."/>
            <person name="Moran D.A.P."/>
            <person name="Tomita M."/>
            <person name="Numata K."/>
            <person name="Arakawa K."/>
        </authorList>
    </citation>
    <scope>NUCLEOTIDE SEQUENCE</scope>
</reference>
<organism evidence="2 3">
    <name type="scientific">Trichonephila inaurata madagascariensis</name>
    <dbReference type="NCBI Taxonomy" id="2747483"/>
    <lineage>
        <taxon>Eukaryota</taxon>
        <taxon>Metazoa</taxon>
        <taxon>Ecdysozoa</taxon>
        <taxon>Arthropoda</taxon>
        <taxon>Chelicerata</taxon>
        <taxon>Arachnida</taxon>
        <taxon>Araneae</taxon>
        <taxon>Araneomorphae</taxon>
        <taxon>Entelegynae</taxon>
        <taxon>Araneoidea</taxon>
        <taxon>Nephilidae</taxon>
        <taxon>Trichonephila</taxon>
        <taxon>Trichonephila inaurata</taxon>
    </lineage>
</organism>
<dbReference type="Proteomes" id="UP000886998">
    <property type="component" value="Unassembled WGS sequence"/>
</dbReference>
<keyword evidence="3" id="KW-1185">Reference proteome</keyword>
<dbReference type="InterPro" id="IPR008974">
    <property type="entry name" value="TRAF-like"/>
</dbReference>
<dbReference type="SUPFAM" id="SSF49599">
    <property type="entry name" value="TRAF domain-like"/>
    <property type="match status" value="1"/>
</dbReference>
<comment type="caution">
    <text evidence="2">The sequence shown here is derived from an EMBL/GenBank/DDBJ whole genome shotgun (WGS) entry which is preliminary data.</text>
</comment>
<dbReference type="InterPro" id="IPR002083">
    <property type="entry name" value="MATH/TRAF_dom"/>
</dbReference>
<dbReference type="Pfam" id="PF22486">
    <property type="entry name" value="MATH_2"/>
    <property type="match status" value="1"/>
</dbReference>
<protein>
    <recommendedName>
        <fullName evidence="1">MATH domain-containing protein</fullName>
    </recommendedName>
</protein>
<dbReference type="Gene3D" id="2.60.210.10">
    <property type="entry name" value="Apoptosis, Tumor Necrosis Factor Receptor Associated Protein 2, Chain A"/>
    <property type="match status" value="1"/>
</dbReference>
<dbReference type="OrthoDB" id="6435602at2759"/>
<name>A0A8X6XJ10_9ARAC</name>
<dbReference type="PROSITE" id="PS50144">
    <property type="entry name" value="MATH"/>
    <property type="match status" value="1"/>
</dbReference>
<evidence type="ECO:0000313" key="3">
    <source>
        <dbReference type="Proteomes" id="UP000886998"/>
    </source>
</evidence>
<evidence type="ECO:0000259" key="1">
    <source>
        <dbReference type="PROSITE" id="PS50144"/>
    </source>
</evidence>
<dbReference type="AlphaFoldDB" id="A0A8X6XJ10"/>
<gene>
    <name evidence="2" type="ORF">TNIN_394961</name>
</gene>
<dbReference type="EMBL" id="BMAV01009377">
    <property type="protein sequence ID" value="GFY53562.1"/>
    <property type="molecule type" value="Genomic_DNA"/>
</dbReference>
<proteinExistence type="predicted"/>
<feature type="domain" description="MATH" evidence="1">
    <location>
        <begin position="25"/>
        <end position="130"/>
    </location>
</feature>
<evidence type="ECO:0000313" key="2">
    <source>
        <dbReference type="EMBL" id="GFY53562.1"/>
    </source>
</evidence>
<sequence length="130" mass="15447">MTDYLSDMECENSDEECESSDEEYEFIMWWNIENYLYCWQKHEKFSSPLFTATSMENTKWCLYLFPAGKNNENENYIACYLNRMRNNGPEKIKVKFVLEILGSDGSVLTEKYSAKCAFDKRICLGLERIY</sequence>
<accession>A0A8X6XJ10</accession>